<evidence type="ECO:0000313" key="4">
    <source>
        <dbReference type="Proteomes" id="UP000292372"/>
    </source>
</evidence>
<dbReference type="NCBIfam" id="TIGR04183">
    <property type="entry name" value="Por_Secre_tail"/>
    <property type="match status" value="1"/>
</dbReference>
<dbReference type="AlphaFoldDB" id="A0A4Q9FIC4"/>
<accession>A0A4Q9FIC4</accession>
<sequence length="354" mass="40201">MRYLLSFSAVLLFQFQTINSQVVLDADGPGNTYELINSVLAPGFDVIEVPDCNHAAFGRHIDEVFDSDLNSNVFRFNIHVTPDNDRCKNFDRQRNEIKAYDKSPDNLKGIEGENVIYKWKFKLDAGFQSSPNFTHIHQLKSVGGSLESMPMYTLTTRKGNPDQLELRYAETDRQITLKKMDLAPFKGVWLEVTETINYATDGIYSIEIKRVSDGVELFSYSNSSIINWRPGAEFVRPKWGIYRSLINAADLRDEQVLFSGFSIEETGALSVDDFNFKKKVIKVLPNPAKSQILINEAVANSFSEIYVYNSLGQFIKEIKPISKTMDISDFNPGMYFIVFNKGAFTVGVERLIVK</sequence>
<proteinExistence type="predicted"/>
<keyword evidence="4" id="KW-1185">Reference proteome</keyword>
<feature type="domain" description="Secretion system C-terminal sorting" evidence="2">
    <location>
        <begin position="284"/>
        <end position="353"/>
    </location>
</feature>
<protein>
    <submittedName>
        <fullName evidence="3">T9SS type A sorting domain-containing protein</fullName>
    </submittedName>
</protein>
<gene>
    <name evidence="3" type="ORF">EYD46_16300</name>
</gene>
<reference evidence="3 4" key="1">
    <citation type="journal article" date="2015" name="Int. J. Syst. Evol. Microbiol.">
        <title>Hyunsoonleella pacifica sp. nov., isolated from seawater of South Pacific Gyre.</title>
        <authorList>
            <person name="Gao X."/>
            <person name="Zhang Z."/>
            <person name="Dai X."/>
            <person name="Zhang X.H."/>
        </authorList>
    </citation>
    <scope>NUCLEOTIDE SEQUENCE [LARGE SCALE GENOMIC DNA]</scope>
    <source>
        <strain evidence="3 4">SW033</strain>
    </source>
</reference>
<dbReference type="RefSeq" id="WP_130938236.1">
    <property type="nucleotide sequence ID" value="NZ_BMEE01000006.1"/>
</dbReference>
<keyword evidence="1" id="KW-0732">Signal</keyword>
<dbReference type="Pfam" id="PF18962">
    <property type="entry name" value="Por_Secre_tail"/>
    <property type="match status" value="1"/>
</dbReference>
<dbReference type="Proteomes" id="UP000292372">
    <property type="component" value="Unassembled WGS sequence"/>
</dbReference>
<dbReference type="Gene3D" id="2.60.120.200">
    <property type="match status" value="1"/>
</dbReference>
<dbReference type="EMBL" id="SIRS01000007">
    <property type="protein sequence ID" value="TBN13063.1"/>
    <property type="molecule type" value="Genomic_DNA"/>
</dbReference>
<evidence type="ECO:0000256" key="1">
    <source>
        <dbReference type="ARBA" id="ARBA00022729"/>
    </source>
</evidence>
<dbReference type="InterPro" id="IPR026444">
    <property type="entry name" value="Secre_tail"/>
</dbReference>
<evidence type="ECO:0000259" key="2">
    <source>
        <dbReference type="Pfam" id="PF18962"/>
    </source>
</evidence>
<organism evidence="3 4">
    <name type="scientific">Hyunsoonleella pacifica</name>
    <dbReference type="NCBI Taxonomy" id="1080224"/>
    <lineage>
        <taxon>Bacteria</taxon>
        <taxon>Pseudomonadati</taxon>
        <taxon>Bacteroidota</taxon>
        <taxon>Flavobacteriia</taxon>
        <taxon>Flavobacteriales</taxon>
        <taxon>Flavobacteriaceae</taxon>
    </lineage>
</organism>
<name>A0A4Q9FIC4_9FLAO</name>
<dbReference type="OrthoDB" id="624837at2"/>
<evidence type="ECO:0000313" key="3">
    <source>
        <dbReference type="EMBL" id="TBN13063.1"/>
    </source>
</evidence>
<comment type="caution">
    <text evidence="3">The sequence shown here is derived from an EMBL/GenBank/DDBJ whole genome shotgun (WGS) entry which is preliminary data.</text>
</comment>